<keyword evidence="3" id="KW-1185">Reference proteome</keyword>
<evidence type="ECO:0000313" key="3">
    <source>
        <dbReference type="Proteomes" id="UP001162131"/>
    </source>
</evidence>
<comment type="caution">
    <text evidence="2">The sequence shown here is derived from an EMBL/GenBank/DDBJ whole genome shotgun (WGS) entry which is preliminary data.</text>
</comment>
<feature type="region of interest" description="Disordered" evidence="1">
    <location>
        <begin position="44"/>
        <end position="84"/>
    </location>
</feature>
<reference evidence="2" key="1">
    <citation type="submission" date="2021-09" db="EMBL/GenBank/DDBJ databases">
        <authorList>
            <consortium name="AG Swart"/>
            <person name="Singh M."/>
            <person name="Singh A."/>
            <person name="Seah K."/>
            <person name="Emmerich C."/>
        </authorList>
    </citation>
    <scope>NUCLEOTIDE SEQUENCE</scope>
    <source>
        <strain evidence="2">ATCC30299</strain>
    </source>
</reference>
<evidence type="ECO:0000256" key="1">
    <source>
        <dbReference type="SAM" id="MobiDB-lite"/>
    </source>
</evidence>
<dbReference type="EMBL" id="CAJZBQ010000004">
    <property type="protein sequence ID" value="CAG9311332.1"/>
    <property type="molecule type" value="Genomic_DNA"/>
</dbReference>
<feature type="compositionally biased region" description="Polar residues" evidence="1">
    <location>
        <begin position="44"/>
        <end position="57"/>
    </location>
</feature>
<name>A0AAU9IDI9_9CILI</name>
<gene>
    <name evidence="2" type="ORF">BSTOLATCC_MIC3622</name>
</gene>
<dbReference type="Proteomes" id="UP001162131">
    <property type="component" value="Unassembled WGS sequence"/>
</dbReference>
<protein>
    <recommendedName>
        <fullName evidence="4">DM2 domain-containing protein</fullName>
    </recommendedName>
</protein>
<proteinExistence type="predicted"/>
<evidence type="ECO:0000313" key="2">
    <source>
        <dbReference type="EMBL" id="CAG9311332.1"/>
    </source>
</evidence>
<dbReference type="AlphaFoldDB" id="A0AAU9IDI9"/>
<accession>A0AAU9IDI9</accession>
<sequence length="138" mass="15568">MSTSTCMMCNGDLTELSSVDQVFHIDNCIDLKIETLLGEIDSLKNSSASNQTKSTYSHSEEEIVGASSSDEENSIDMDTTGMPNFEKMNKATLAEELDKFGLKKSLETHEAKQILTEIWLYVNKKKFPNSLRKYKKDE</sequence>
<organism evidence="2 3">
    <name type="scientific">Blepharisma stoltei</name>
    <dbReference type="NCBI Taxonomy" id="1481888"/>
    <lineage>
        <taxon>Eukaryota</taxon>
        <taxon>Sar</taxon>
        <taxon>Alveolata</taxon>
        <taxon>Ciliophora</taxon>
        <taxon>Postciliodesmatophora</taxon>
        <taxon>Heterotrichea</taxon>
        <taxon>Heterotrichida</taxon>
        <taxon>Blepharismidae</taxon>
        <taxon>Blepharisma</taxon>
    </lineage>
</organism>
<evidence type="ECO:0008006" key="4">
    <source>
        <dbReference type="Google" id="ProtNLM"/>
    </source>
</evidence>